<evidence type="ECO:0000256" key="2">
    <source>
        <dbReference type="ARBA" id="ARBA00023015"/>
    </source>
</evidence>
<feature type="region of interest" description="Disordered" evidence="5">
    <location>
        <begin position="69"/>
        <end position="89"/>
    </location>
</feature>
<keyword evidence="2" id="KW-0805">Transcription regulation</keyword>
<dbReference type="AlphaFoldDB" id="A0AAD4JIF3"/>
<feature type="domain" description="BHLH" evidence="6">
    <location>
        <begin position="108"/>
        <end position="157"/>
    </location>
</feature>
<dbReference type="EMBL" id="SDAM02000056">
    <property type="protein sequence ID" value="KAH6833688.1"/>
    <property type="molecule type" value="Genomic_DNA"/>
</dbReference>
<dbReference type="InterPro" id="IPR051358">
    <property type="entry name" value="TF_AMS/ICE1/BHLH6-like"/>
</dbReference>
<evidence type="ECO:0000256" key="4">
    <source>
        <dbReference type="ARBA" id="ARBA00023242"/>
    </source>
</evidence>
<evidence type="ECO:0000313" key="8">
    <source>
        <dbReference type="Proteomes" id="UP001190926"/>
    </source>
</evidence>
<accession>A0AAD4JIF3</accession>
<dbReference type="Gene3D" id="4.10.280.10">
    <property type="entry name" value="Helix-loop-helix DNA-binding domain"/>
    <property type="match status" value="1"/>
</dbReference>
<dbReference type="GO" id="GO:0005634">
    <property type="term" value="C:nucleus"/>
    <property type="evidence" value="ECO:0007669"/>
    <property type="project" value="UniProtKB-SubCell"/>
</dbReference>
<gene>
    <name evidence="7" type="ORF">C2S53_005336</name>
</gene>
<dbReference type="GO" id="GO:0046983">
    <property type="term" value="F:protein dimerization activity"/>
    <property type="evidence" value="ECO:0007669"/>
    <property type="project" value="InterPro"/>
</dbReference>
<organism evidence="7 8">
    <name type="scientific">Perilla frutescens var. hirtella</name>
    <name type="common">Perilla citriodora</name>
    <name type="synonym">Perilla setoyensis</name>
    <dbReference type="NCBI Taxonomy" id="608512"/>
    <lineage>
        <taxon>Eukaryota</taxon>
        <taxon>Viridiplantae</taxon>
        <taxon>Streptophyta</taxon>
        <taxon>Embryophyta</taxon>
        <taxon>Tracheophyta</taxon>
        <taxon>Spermatophyta</taxon>
        <taxon>Magnoliopsida</taxon>
        <taxon>eudicotyledons</taxon>
        <taxon>Gunneridae</taxon>
        <taxon>Pentapetalae</taxon>
        <taxon>asterids</taxon>
        <taxon>lamiids</taxon>
        <taxon>Lamiales</taxon>
        <taxon>Lamiaceae</taxon>
        <taxon>Nepetoideae</taxon>
        <taxon>Elsholtzieae</taxon>
        <taxon>Perilla</taxon>
    </lineage>
</organism>
<dbReference type="PANTHER" id="PTHR31945:SF15">
    <property type="entry name" value="TRANSCRIPTION FACTOR BHLH61-RELATED"/>
    <property type="match status" value="1"/>
</dbReference>
<dbReference type="InterPro" id="IPR011598">
    <property type="entry name" value="bHLH_dom"/>
</dbReference>
<dbReference type="InterPro" id="IPR036638">
    <property type="entry name" value="HLH_DNA-bd_sf"/>
</dbReference>
<dbReference type="Pfam" id="PF00010">
    <property type="entry name" value="HLH"/>
    <property type="match status" value="1"/>
</dbReference>
<dbReference type="CDD" id="cd04873">
    <property type="entry name" value="ACT_UUR-ACR-like"/>
    <property type="match status" value="1"/>
</dbReference>
<dbReference type="Proteomes" id="UP001190926">
    <property type="component" value="Unassembled WGS sequence"/>
</dbReference>
<evidence type="ECO:0000313" key="7">
    <source>
        <dbReference type="EMBL" id="KAH6833688.1"/>
    </source>
</evidence>
<dbReference type="GO" id="GO:0003700">
    <property type="term" value="F:DNA-binding transcription factor activity"/>
    <property type="evidence" value="ECO:0007669"/>
    <property type="project" value="TreeGrafter"/>
</dbReference>
<evidence type="ECO:0000256" key="3">
    <source>
        <dbReference type="ARBA" id="ARBA00023163"/>
    </source>
</evidence>
<proteinExistence type="predicted"/>
<comment type="caution">
    <text evidence="7">The sequence shown here is derived from an EMBL/GenBank/DDBJ whole genome shotgun (WGS) entry which is preliminary data.</text>
</comment>
<name>A0AAD4JIF3_PERFH</name>
<dbReference type="InterPro" id="IPR054502">
    <property type="entry name" value="bHLH-TF_ACT-like_plant"/>
</dbReference>
<evidence type="ECO:0000259" key="6">
    <source>
        <dbReference type="PROSITE" id="PS50888"/>
    </source>
</evidence>
<keyword evidence="3" id="KW-0804">Transcription</keyword>
<dbReference type="PROSITE" id="PS50888">
    <property type="entry name" value="BHLH"/>
    <property type="match status" value="1"/>
</dbReference>
<comment type="subcellular location">
    <subcellularLocation>
        <location evidence="1">Nucleus</location>
    </subcellularLocation>
</comment>
<dbReference type="GO" id="GO:0043565">
    <property type="term" value="F:sequence-specific DNA binding"/>
    <property type="evidence" value="ECO:0007669"/>
    <property type="project" value="TreeGrafter"/>
</dbReference>
<evidence type="ECO:0000256" key="5">
    <source>
        <dbReference type="SAM" id="MobiDB-lite"/>
    </source>
</evidence>
<dbReference type="SMART" id="SM00353">
    <property type="entry name" value="HLH"/>
    <property type="match status" value="1"/>
</dbReference>
<dbReference type="Pfam" id="PF22754">
    <property type="entry name" value="bHLH-TF_ACT-like_plant"/>
    <property type="match status" value="1"/>
</dbReference>
<evidence type="ECO:0000256" key="1">
    <source>
        <dbReference type="ARBA" id="ARBA00004123"/>
    </source>
</evidence>
<dbReference type="PANTHER" id="PTHR31945">
    <property type="entry name" value="TRANSCRIPTION FACTOR SCREAM2-RELATED"/>
    <property type="match status" value="1"/>
</dbReference>
<sequence>MEYYTNQEFSNFGIPTTNGCFIESSSSYAPFGDELSPPDFTLDSSTLHLDPQTLPYYSILDDNEYPRPNGLQNLDNGAPSKPEPASEIPGFEMGSVQIRKSKVKKLNGQPSKNLMAERRRRKRLNDRLSLLRSVVPKISKMDRTSILGDTIDYMKELLDRINILQKEMHLGPNQFSTMNIFKDVKPNEILPRNSPKFEVERRNPYTKIEICCGAKPGLLLSTAATLEALGLEVQHCVISCFNDFALQASCSEDLKKMAILESEDIKQALLRNAGYGGKCL</sequence>
<protein>
    <submittedName>
        <fullName evidence="7">Beta HLH protein 93</fullName>
    </submittedName>
</protein>
<reference evidence="7 8" key="1">
    <citation type="journal article" date="2021" name="Nat. Commun.">
        <title>Incipient diploidization of the medicinal plant Perilla within 10,000 years.</title>
        <authorList>
            <person name="Zhang Y."/>
            <person name="Shen Q."/>
            <person name="Leng L."/>
            <person name="Zhang D."/>
            <person name="Chen S."/>
            <person name="Shi Y."/>
            <person name="Ning Z."/>
            <person name="Chen S."/>
        </authorList>
    </citation>
    <scope>NUCLEOTIDE SEQUENCE [LARGE SCALE GENOMIC DNA]</scope>
    <source>
        <strain evidence="8">cv. PC099</strain>
    </source>
</reference>
<keyword evidence="4" id="KW-0539">Nucleus</keyword>
<dbReference type="SUPFAM" id="SSF47459">
    <property type="entry name" value="HLH, helix-loop-helix DNA-binding domain"/>
    <property type="match status" value="1"/>
</dbReference>
<keyword evidence="8" id="KW-1185">Reference proteome</keyword>